<evidence type="ECO:0000259" key="1">
    <source>
        <dbReference type="Pfam" id="PF17191"/>
    </source>
</evidence>
<protein>
    <submittedName>
        <fullName evidence="2">DNA polymerase III catalytic subunit, PolC type</fullName>
    </submittedName>
</protein>
<dbReference type="InterPro" id="IPR033454">
    <property type="entry name" value="RecG_wedge"/>
</dbReference>
<evidence type="ECO:0000313" key="2">
    <source>
        <dbReference type="EMBL" id="EKC63772.1"/>
    </source>
</evidence>
<proteinExistence type="predicted"/>
<dbReference type="Gene3D" id="2.40.50.140">
    <property type="entry name" value="Nucleic acid-binding proteins"/>
    <property type="match status" value="2"/>
</dbReference>
<feature type="domain" description="RecG wedge" evidence="1">
    <location>
        <begin position="136"/>
        <end position="211"/>
    </location>
</feature>
<accession>K1SSZ4</accession>
<comment type="caution">
    <text evidence="2">The sequence shown here is derived from an EMBL/GenBank/DDBJ whole genome shotgun (WGS) entry which is preliminary data.</text>
</comment>
<dbReference type="Pfam" id="PF17191">
    <property type="entry name" value="RecG_wedge"/>
    <property type="match status" value="1"/>
</dbReference>
<gene>
    <name evidence="2" type="ORF">OBE_07288</name>
</gene>
<dbReference type="InterPro" id="IPR012340">
    <property type="entry name" value="NA-bd_OB-fold"/>
</dbReference>
<reference evidence="2" key="1">
    <citation type="journal article" date="2013" name="Environ. Microbiol.">
        <title>Microbiota from the distal guts of lean and obese adolescents exhibit partial functional redundancy besides clear differences in community structure.</title>
        <authorList>
            <person name="Ferrer M."/>
            <person name="Ruiz A."/>
            <person name="Lanza F."/>
            <person name="Haange S.B."/>
            <person name="Oberbach A."/>
            <person name="Till H."/>
            <person name="Bargiela R."/>
            <person name="Campoy C."/>
            <person name="Segura M.T."/>
            <person name="Richter M."/>
            <person name="von Bergen M."/>
            <person name="Seifert J."/>
            <person name="Suarez A."/>
        </authorList>
    </citation>
    <scope>NUCLEOTIDE SEQUENCE</scope>
</reference>
<organism evidence="2">
    <name type="scientific">human gut metagenome</name>
    <dbReference type="NCBI Taxonomy" id="408170"/>
    <lineage>
        <taxon>unclassified sequences</taxon>
        <taxon>metagenomes</taxon>
        <taxon>organismal metagenomes</taxon>
    </lineage>
</organism>
<dbReference type="EMBL" id="AJWZ01005010">
    <property type="protein sequence ID" value="EKC63772.1"/>
    <property type="molecule type" value="Genomic_DNA"/>
</dbReference>
<sequence length="215" mass="23738">NGVYTIITAALCDDTGRVPVKLFAKAEIIDDYDFLEDGAVFVMHGSYKLDTFANEMQFNPTDIMQVSLRDDYTMKTPAPKASSQGGNAPAAPAMTKANVFAEPEEMDLMFETTHFGSKAKLVMGKPINDAPVEMASIMTERDNVTVWGEIFNVEKKETKSGKSTIITAAFSDRTSSMIMKLFVYNTKLDSYSFIQNGTKILANGSYKADDFLHCN</sequence>
<feature type="non-terminal residue" evidence="2">
    <location>
        <position position="1"/>
    </location>
</feature>
<dbReference type="AlphaFoldDB" id="K1SSZ4"/>
<name>K1SSZ4_9ZZZZ</name>
<feature type="non-terminal residue" evidence="2">
    <location>
        <position position="215"/>
    </location>
</feature>